<evidence type="ECO:0000313" key="15">
    <source>
        <dbReference type="Proteomes" id="UP000462152"/>
    </source>
</evidence>
<dbReference type="PROSITE" id="PS50850">
    <property type="entry name" value="MFS"/>
    <property type="match status" value="1"/>
</dbReference>
<evidence type="ECO:0000256" key="10">
    <source>
        <dbReference type="ARBA" id="ARBA00039918"/>
    </source>
</evidence>
<reference evidence="14 15" key="1">
    <citation type="submission" date="2019-12" db="EMBL/GenBank/DDBJ databases">
        <authorList>
            <person name="Li J."/>
            <person name="Shi Y."/>
            <person name="Xu G."/>
            <person name="Xiao D."/>
            <person name="Ran X."/>
        </authorList>
    </citation>
    <scope>NUCLEOTIDE SEQUENCE [LARGE SCALE GENOMIC DNA]</scope>
    <source>
        <strain evidence="14 15">JCM 15915</strain>
    </source>
</reference>
<keyword evidence="7 12" id="KW-1133">Transmembrane helix</keyword>
<dbReference type="AlphaFoldDB" id="A0A7K1LHD3"/>
<dbReference type="InterPro" id="IPR011701">
    <property type="entry name" value="MFS"/>
</dbReference>
<feature type="transmembrane region" description="Helical" evidence="12">
    <location>
        <begin position="73"/>
        <end position="93"/>
    </location>
</feature>
<feature type="domain" description="Major facilitator superfamily (MFS) profile" evidence="13">
    <location>
        <begin position="36"/>
        <end position="443"/>
    </location>
</feature>
<evidence type="ECO:0000256" key="1">
    <source>
        <dbReference type="ARBA" id="ARBA00004651"/>
    </source>
</evidence>
<gene>
    <name evidence="14" type="ORF">GMA10_05140</name>
</gene>
<feature type="transmembrane region" description="Helical" evidence="12">
    <location>
        <begin position="261"/>
        <end position="282"/>
    </location>
</feature>
<dbReference type="Gene3D" id="1.20.1250.20">
    <property type="entry name" value="MFS general substrate transporter like domains"/>
    <property type="match status" value="2"/>
</dbReference>
<dbReference type="RefSeq" id="WP_129315369.1">
    <property type="nucleotide sequence ID" value="NZ_NOIQ01000006.1"/>
</dbReference>
<dbReference type="EMBL" id="WOGT01000002">
    <property type="protein sequence ID" value="MUN54599.1"/>
    <property type="molecule type" value="Genomic_DNA"/>
</dbReference>
<proteinExistence type="inferred from homology"/>
<name>A0A7K1LHD3_9MICC</name>
<evidence type="ECO:0000256" key="12">
    <source>
        <dbReference type="SAM" id="Phobius"/>
    </source>
</evidence>
<evidence type="ECO:0000256" key="3">
    <source>
        <dbReference type="ARBA" id="ARBA00022448"/>
    </source>
</evidence>
<evidence type="ECO:0000256" key="9">
    <source>
        <dbReference type="ARBA" id="ARBA00037295"/>
    </source>
</evidence>
<organism evidence="14 15">
    <name type="scientific">Rothia koreensis</name>
    <dbReference type="NCBI Taxonomy" id="592378"/>
    <lineage>
        <taxon>Bacteria</taxon>
        <taxon>Bacillati</taxon>
        <taxon>Actinomycetota</taxon>
        <taxon>Actinomycetes</taxon>
        <taxon>Micrococcales</taxon>
        <taxon>Micrococcaceae</taxon>
        <taxon>Rothia</taxon>
    </lineage>
</organism>
<keyword evidence="8 12" id="KW-0472">Membrane</keyword>
<evidence type="ECO:0000256" key="7">
    <source>
        <dbReference type="ARBA" id="ARBA00022989"/>
    </source>
</evidence>
<dbReference type="FunFam" id="1.20.1250.20:FF:000001">
    <property type="entry name" value="Dicarboxylate MFS transporter"/>
    <property type="match status" value="1"/>
</dbReference>
<protein>
    <recommendedName>
        <fullName evidence="10">Putative proline/betaine transporter</fullName>
    </recommendedName>
</protein>
<feature type="transmembrane region" description="Helical" evidence="12">
    <location>
        <begin position="205"/>
        <end position="224"/>
    </location>
</feature>
<feature type="transmembrane region" description="Helical" evidence="12">
    <location>
        <begin position="350"/>
        <end position="371"/>
    </location>
</feature>
<keyword evidence="5 12" id="KW-0812">Transmembrane</keyword>
<evidence type="ECO:0000256" key="6">
    <source>
        <dbReference type="ARBA" id="ARBA00022847"/>
    </source>
</evidence>
<feature type="transmembrane region" description="Helical" evidence="12">
    <location>
        <begin position="105"/>
        <end position="123"/>
    </location>
</feature>
<evidence type="ECO:0000256" key="2">
    <source>
        <dbReference type="ARBA" id="ARBA00008240"/>
    </source>
</evidence>
<evidence type="ECO:0000256" key="4">
    <source>
        <dbReference type="ARBA" id="ARBA00022475"/>
    </source>
</evidence>
<dbReference type="OrthoDB" id="8953821at2"/>
<dbReference type="InterPro" id="IPR020846">
    <property type="entry name" value="MFS_dom"/>
</dbReference>
<dbReference type="PANTHER" id="PTHR43528:SF1">
    <property type="entry name" value="ALPHA-KETOGLUTARATE PERMEASE"/>
    <property type="match status" value="1"/>
</dbReference>
<feature type="transmembrane region" description="Helical" evidence="12">
    <location>
        <begin position="294"/>
        <end position="315"/>
    </location>
</feature>
<feature type="transmembrane region" description="Helical" evidence="12">
    <location>
        <begin position="170"/>
        <end position="193"/>
    </location>
</feature>
<dbReference type="Proteomes" id="UP000462152">
    <property type="component" value="Unassembled WGS sequence"/>
</dbReference>
<feature type="transmembrane region" description="Helical" evidence="12">
    <location>
        <begin position="383"/>
        <end position="401"/>
    </location>
</feature>
<evidence type="ECO:0000256" key="11">
    <source>
        <dbReference type="SAM" id="MobiDB-lite"/>
    </source>
</evidence>
<feature type="region of interest" description="Disordered" evidence="11">
    <location>
        <begin position="1"/>
        <end position="27"/>
    </location>
</feature>
<dbReference type="Pfam" id="PF07690">
    <property type="entry name" value="MFS_1"/>
    <property type="match status" value="1"/>
</dbReference>
<keyword evidence="15" id="KW-1185">Reference proteome</keyword>
<dbReference type="GO" id="GO:0005886">
    <property type="term" value="C:plasma membrane"/>
    <property type="evidence" value="ECO:0007669"/>
    <property type="project" value="UniProtKB-SubCell"/>
</dbReference>
<comment type="similarity">
    <text evidence="2">Belongs to the major facilitator superfamily. Metabolite:H+ Symporter (MHS) family (TC 2.A.1.6) family.</text>
</comment>
<keyword evidence="6" id="KW-0769">Symport</keyword>
<evidence type="ECO:0000313" key="14">
    <source>
        <dbReference type="EMBL" id="MUN54599.1"/>
    </source>
</evidence>
<dbReference type="InterPro" id="IPR051084">
    <property type="entry name" value="H+-coupled_symporters"/>
</dbReference>
<keyword evidence="4" id="KW-1003">Cell membrane</keyword>
<feature type="transmembrane region" description="Helical" evidence="12">
    <location>
        <begin position="129"/>
        <end position="149"/>
    </location>
</feature>
<comment type="function">
    <text evidence="9">May be a proton symporter involved in the uptake of osmolytes such as proline and glycine betaine.</text>
</comment>
<comment type="subcellular location">
    <subcellularLocation>
        <location evidence="1">Cell membrane</location>
        <topology evidence="1">Multi-pass membrane protein</topology>
    </subcellularLocation>
</comment>
<comment type="caution">
    <text evidence="14">The sequence shown here is derived from an EMBL/GenBank/DDBJ whole genome shotgun (WGS) entry which is preliminary data.</text>
</comment>
<dbReference type="PROSITE" id="PS00217">
    <property type="entry name" value="SUGAR_TRANSPORT_2"/>
    <property type="match status" value="1"/>
</dbReference>
<accession>A0A7K1LHD3</accession>
<dbReference type="InterPro" id="IPR005829">
    <property type="entry name" value="Sugar_transporter_CS"/>
</dbReference>
<dbReference type="PROSITE" id="PS00216">
    <property type="entry name" value="SUGAR_TRANSPORT_1"/>
    <property type="match status" value="1"/>
</dbReference>
<dbReference type="GO" id="GO:0015293">
    <property type="term" value="F:symporter activity"/>
    <property type="evidence" value="ECO:0007669"/>
    <property type="project" value="UniProtKB-KW"/>
</dbReference>
<keyword evidence="3" id="KW-0813">Transport</keyword>
<evidence type="ECO:0000256" key="8">
    <source>
        <dbReference type="ARBA" id="ARBA00023136"/>
    </source>
</evidence>
<dbReference type="InterPro" id="IPR036259">
    <property type="entry name" value="MFS_trans_sf"/>
</dbReference>
<evidence type="ECO:0000259" key="13">
    <source>
        <dbReference type="PROSITE" id="PS50850"/>
    </source>
</evidence>
<evidence type="ECO:0000256" key="5">
    <source>
        <dbReference type="ARBA" id="ARBA00022692"/>
    </source>
</evidence>
<feature type="transmembrane region" description="Helical" evidence="12">
    <location>
        <begin position="327"/>
        <end position="344"/>
    </location>
</feature>
<dbReference type="SUPFAM" id="SSF103473">
    <property type="entry name" value="MFS general substrate transporter"/>
    <property type="match status" value="1"/>
</dbReference>
<sequence length="468" mass="50235">MAQESKNHIHASRTSVSDPSTAPAPVEPDLKTVRKAVGASAIGNATEWFDYGLYAVSTAYLTHHFFPGGNGQLWTLSLLALSFIMRPIGGIIWGPIGDKLGRKGVLAMTIVLMAGATFCIGLIPDVNTIGVFAPITLAVLRVIQGFSSGGEYGGAATFMAEYAPDKRRGFYGSFLEFGTLGGFAFGSLIVLIGELTLGNDTMMEWGWRVPFLVAGPLGLIGWYLRSKLSESPIFEELEDTQRESSMGGGLRDLFTGHFRQMSIVFGLVVAVNVVNYTLLTYMPTYLESSVGMESSTTLTVMFIAQFAMMLVMPLGGALSDKIGRKPMWFTSMIALFVLAVPMYMLMAQGFWFALIGFAVLGLLYIPQLSTISATFPAMFPAPVRYAGFAISYNVSTMIFGGTSPMVNEALIGATGNDLVPAYYMMGACLIGFVASLFMKETKGASLRGTDVPETGKVPVFEPVAGAAR</sequence>
<dbReference type="PANTHER" id="PTHR43528">
    <property type="entry name" value="ALPHA-KETOGLUTARATE PERMEASE"/>
    <property type="match status" value="1"/>
</dbReference>
<feature type="transmembrane region" description="Helical" evidence="12">
    <location>
        <begin position="421"/>
        <end position="438"/>
    </location>
</feature>